<evidence type="ECO:0000256" key="1">
    <source>
        <dbReference type="SAM" id="MobiDB-lite"/>
    </source>
</evidence>
<proteinExistence type="predicted"/>
<evidence type="ECO:0000313" key="2">
    <source>
        <dbReference type="EMBL" id="GAA1750767.1"/>
    </source>
</evidence>
<feature type="region of interest" description="Disordered" evidence="1">
    <location>
        <begin position="546"/>
        <end position="568"/>
    </location>
</feature>
<keyword evidence="3" id="KW-1185">Reference proteome</keyword>
<organism evidence="2 3">
    <name type="scientific">Agromyces humatus</name>
    <dbReference type="NCBI Taxonomy" id="279573"/>
    <lineage>
        <taxon>Bacteria</taxon>
        <taxon>Bacillati</taxon>
        <taxon>Actinomycetota</taxon>
        <taxon>Actinomycetes</taxon>
        <taxon>Micrococcales</taxon>
        <taxon>Microbacteriaceae</taxon>
        <taxon>Agromyces</taxon>
    </lineage>
</organism>
<reference evidence="2 3" key="1">
    <citation type="journal article" date="2019" name="Int. J. Syst. Evol. Microbiol.">
        <title>The Global Catalogue of Microorganisms (GCM) 10K type strain sequencing project: providing services to taxonomists for standard genome sequencing and annotation.</title>
        <authorList>
            <consortium name="The Broad Institute Genomics Platform"/>
            <consortium name="The Broad Institute Genome Sequencing Center for Infectious Disease"/>
            <person name="Wu L."/>
            <person name="Ma J."/>
        </authorList>
    </citation>
    <scope>NUCLEOTIDE SEQUENCE [LARGE SCALE GENOMIC DNA]</scope>
    <source>
        <strain evidence="2 3">JCM 14319</strain>
    </source>
</reference>
<sequence>MTGSSIPAVVAKELDRLNPERIVVLGGSGVIGNAVATQLGKYADAPISPRIKIVDSDITTSTRWSTNEAEYFVVTRPIEVAQGATLQIERGVVVAASEIRVQGQVKMLGHAEQAVTVTDLGSLLPSLGLSDIYATGQPHLAVGKTGSVSVEFARILNAPRFLESEFGGAASIRITDSFIDPGPNAESWADLNVWASQVMIARNTINMSLVIQGGGVGPDAPVVERNTIAAVGDSNDLVLPRVDAGNVSDLTRIDLEGDGTNVLLGTPLNRLVRVVGGIPEGGQYRLSADSGASAFQGQLGVAGTLSIDPGIVLKGMNLGVTGTLNAIGTPEQPIIFTNDGGVGHSRIDARKTGSVSVEFARILNAPRFLESEFGGAASIRITDSFIDPGPNAESWADLNVWASQVMIARNTINMSLVIQGGGVGPDAPVVERNTIAAVGDSNDLVLPRVDAGNVSDLTRIDLEGDGTNVLLGTPLNRLVRVVGGIPEGGQYRLSADSGASAFQGQLGVAGTLSIDPGIVLKGMNLGVTGTLNAIGTPEQPIIFTRSDDDALGGDTDGEGTSGQPSRFRPGGRVNIEHVVITPNAEFFDTYWRGAESFRIVDSEISAPLLIVGVDAPILVRNVIAAPAEAGGVRFSEVADISGVPFSGEDANVLLGSPRERAVSFYRSSLAAGAAYVMAESSTVSAYTGELSVAGTLSIEPGVVVKGGLAVSGVLYATGTVEKPIVFTSSADDAFGGDTDGVDAGAEPTAFAISMGSGAIGSWIDHAVFKNSHSAIHLGSLSALIVTNSKFISNQAAVTASDPGSYDPTIESGWGELPCAPPFDSTVTMENVWFGETRWPGVPLGTETEIVSGQFDNAVLKGLFDVMTLAYQDSFDVAIGDNTIPWKMYHCAVGNVPVSFPVTPVRLNTGQMLLMSEPWVEYRQAP</sequence>
<dbReference type="Proteomes" id="UP001500506">
    <property type="component" value="Unassembled WGS sequence"/>
</dbReference>
<name>A0ABN2K8U4_9MICO</name>
<accession>A0ABN2K8U4</accession>
<protein>
    <submittedName>
        <fullName evidence="2">Uncharacterized protein</fullName>
    </submittedName>
</protein>
<evidence type="ECO:0000313" key="3">
    <source>
        <dbReference type="Proteomes" id="UP001500506"/>
    </source>
</evidence>
<gene>
    <name evidence="2" type="ORF">GCM10009747_05170</name>
</gene>
<comment type="caution">
    <text evidence="2">The sequence shown here is derived from an EMBL/GenBank/DDBJ whole genome shotgun (WGS) entry which is preliminary data.</text>
</comment>
<dbReference type="EMBL" id="BAAANH010000001">
    <property type="protein sequence ID" value="GAA1750767.1"/>
    <property type="molecule type" value="Genomic_DNA"/>
</dbReference>